<dbReference type="PANTHER" id="PTHR45947">
    <property type="entry name" value="SULFOQUINOVOSYL TRANSFERASE SQD2"/>
    <property type="match status" value="1"/>
</dbReference>
<protein>
    <submittedName>
        <fullName evidence="3">Glycosyl transferase group 1</fullName>
    </submittedName>
</protein>
<dbReference type="BioCyc" id="TINT75379:TINT_RS01640-MONOMER"/>
<dbReference type="InterPro" id="IPR001296">
    <property type="entry name" value="Glyco_trans_1"/>
</dbReference>
<gene>
    <name evidence="3" type="ordered locus">Tint_0325</name>
</gene>
<feature type="domain" description="Glycosyl transferase family 1" evidence="1">
    <location>
        <begin position="237"/>
        <end position="391"/>
    </location>
</feature>
<feature type="domain" description="Glycosyltransferase subfamily 4-like N-terminal" evidence="2">
    <location>
        <begin position="16"/>
        <end position="216"/>
    </location>
</feature>
<name>D5X4D6_THIK1</name>
<accession>D5X4D6</accession>
<organism evidence="3">
    <name type="scientific">Thiomonas intermedia (strain K12)</name>
    <name type="common">Thiobacillus intermedius</name>
    <dbReference type="NCBI Taxonomy" id="75379"/>
    <lineage>
        <taxon>Bacteria</taxon>
        <taxon>Pseudomonadati</taxon>
        <taxon>Pseudomonadota</taxon>
        <taxon>Betaproteobacteria</taxon>
        <taxon>Burkholderiales</taxon>
        <taxon>Thiomonas</taxon>
    </lineage>
</organism>
<dbReference type="Gene3D" id="3.40.50.2000">
    <property type="entry name" value="Glycogen Phosphorylase B"/>
    <property type="match status" value="2"/>
</dbReference>
<evidence type="ECO:0000313" key="3">
    <source>
        <dbReference type="EMBL" id="ADG29737.1"/>
    </source>
</evidence>
<keyword evidence="3" id="KW-0808">Transferase</keyword>
<dbReference type="Pfam" id="PF00534">
    <property type="entry name" value="Glycos_transf_1"/>
    <property type="match status" value="1"/>
</dbReference>
<dbReference type="EMBL" id="CP002021">
    <property type="protein sequence ID" value="ADG29737.1"/>
    <property type="molecule type" value="Genomic_DNA"/>
</dbReference>
<dbReference type="KEGG" id="tin:Tint_0325"/>
<reference evidence="3" key="1">
    <citation type="submission" date="2010-04" db="EMBL/GenBank/DDBJ databases">
        <title>Complete sequence of Thiomonas intermedia K12.</title>
        <authorList>
            <consortium name="US DOE Joint Genome Institute"/>
            <person name="Lucas S."/>
            <person name="Copeland A."/>
            <person name="Lapidus A."/>
            <person name="Cheng J.-F."/>
            <person name="Bruce D."/>
            <person name="Goodwin L."/>
            <person name="Pitluck S."/>
            <person name="Davenport K."/>
            <person name="Detter J.C."/>
            <person name="Han C."/>
            <person name="Tapia R."/>
            <person name="Land M."/>
            <person name="Hauser L."/>
            <person name="Kyrpides N."/>
            <person name="Ovchinnikova G."/>
            <person name="Kerfeld C.A."/>
            <person name="Cannon G.C."/>
            <person name="Heinhorst S."/>
            <person name="Woyke T."/>
        </authorList>
    </citation>
    <scope>NUCLEOTIDE SEQUENCE [LARGE SCALE GENOMIC DNA]</scope>
    <source>
        <strain evidence="3">K12</strain>
    </source>
</reference>
<dbReference type="CAZy" id="GT4">
    <property type="family name" value="Glycosyltransferase Family 4"/>
</dbReference>
<evidence type="ECO:0000259" key="2">
    <source>
        <dbReference type="Pfam" id="PF13579"/>
    </source>
</evidence>
<dbReference type="Pfam" id="PF13579">
    <property type="entry name" value="Glyco_trans_4_4"/>
    <property type="match status" value="1"/>
</dbReference>
<dbReference type="PANTHER" id="PTHR45947:SF13">
    <property type="entry name" value="TRANSFERASE"/>
    <property type="match status" value="1"/>
</dbReference>
<dbReference type="AlphaFoldDB" id="D5X4D6"/>
<evidence type="ECO:0000259" key="1">
    <source>
        <dbReference type="Pfam" id="PF00534"/>
    </source>
</evidence>
<dbReference type="InterPro" id="IPR050194">
    <property type="entry name" value="Glycosyltransferase_grp1"/>
</dbReference>
<dbReference type="HOGENOM" id="CLU_009583_35_1_4"/>
<dbReference type="GO" id="GO:0016757">
    <property type="term" value="F:glycosyltransferase activity"/>
    <property type="evidence" value="ECO:0007669"/>
    <property type="project" value="InterPro"/>
</dbReference>
<dbReference type="SUPFAM" id="SSF53756">
    <property type="entry name" value="UDP-Glycosyltransferase/glycogen phosphorylase"/>
    <property type="match status" value="1"/>
</dbReference>
<dbReference type="eggNOG" id="COG0438">
    <property type="taxonomic scope" value="Bacteria"/>
</dbReference>
<dbReference type="InterPro" id="IPR028098">
    <property type="entry name" value="Glyco_trans_4-like_N"/>
</dbReference>
<dbReference type="STRING" id="75379.Tint_0325"/>
<sequence length="417" mass="45995">MRILLIVHQFFPEFSGGTERVTLQLARVLQHAGHAVHVLSCRSAPALAQWPEDADVRQAWHYVHEGVPVTVIARHRLPASAEFGFDVDPALAAELAVWLRRERFHVAHVLHTMRMATAVMAVQQISLPYVVTLTDFFLACHQINLVNVQGAPCLGPQEGQRCARDCQVGVWTGQALAQRYQQAQAMLAGAALRCVPSHFVQARVEDAFPGLDFRVVPHGLELLALLPTVRRQTDDLEPGPLVLAFAGTLIVQKGLHVLIEALALIPDADIELRVMGGRYGDSAYHQRIDRLIAADRRVKMVGQMDQQALFAALSQCDLLCLPSLVPETFSLTFHEAAALGLPALVADHGAPAEVVREANSGLCVTPDSAPDWAQALQQVLDHRELLAQWKSRLSMPARIEEEGFFYESLYRTVALLE</sequence>
<proteinExistence type="predicted"/>